<dbReference type="InterPro" id="IPR006638">
    <property type="entry name" value="Elp3/MiaA/NifB-like_rSAM"/>
</dbReference>
<keyword evidence="5" id="KW-0479">Metal-binding</keyword>
<dbReference type="InterPro" id="IPR006158">
    <property type="entry name" value="Cobalamin-bd"/>
</dbReference>
<dbReference type="InterPro" id="IPR034466">
    <property type="entry name" value="Methyltransferase_Class_B"/>
</dbReference>
<evidence type="ECO:0000256" key="8">
    <source>
        <dbReference type="SAM" id="Phobius"/>
    </source>
</evidence>
<proteinExistence type="predicted"/>
<dbReference type="GO" id="GO:0003824">
    <property type="term" value="F:catalytic activity"/>
    <property type="evidence" value="ECO:0007669"/>
    <property type="project" value="InterPro"/>
</dbReference>
<dbReference type="InterPro" id="IPR023404">
    <property type="entry name" value="rSAM_horseshoe"/>
</dbReference>
<dbReference type="Gene3D" id="3.80.30.20">
    <property type="entry name" value="tm_1862 like domain"/>
    <property type="match status" value="1"/>
</dbReference>
<reference evidence="11" key="1">
    <citation type="journal article" date="2020" name="mSystems">
        <title>Genome- and Community-Level Interaction Insights into Carbon Utilization and Element Cycling Functions of Hydrothermarchaeota in Hydrothermal Sediment.</title>
        <authorList>
            <person name="Zhou Z."/>
            <person name="Liu Y."/>
            <person name="Xu W."/>
            <person name="Pan J."/>
            <person name="Luo Z.H."/>
            <person name="Li M."/>
        </authorList>
    </citation>
    <scope>NUCLEOTIDE SEQUENCE [LARGE SCALE GENOMIC DNA]</scope>
    <source>
        <strain evidence="11">SpSt-906</strain>
    </source>
</reference>
<dbReference type="GO" id="GO:0031419">
    <property type="term" value="F:cobalamin binding"/>
    <property type="evidence" value="ECO:0007669"/>
    <property type="project" value="InterPro"/>
</dbReference>
<dbReference type="Gene3D" id="3.40.50.280">
    <property type="entry name" value="Cobalamin-binding domain"/>
    <property type="match status" value="1"/>
</dbReference>
<keyword evidence="8" id="KW-0472">Membrane</keyword>
<evidence type="ECO:0000256" key="1">
    <source>
        <dbReference type="ARBA" id="ARBA00001966"/>
    </source>
</evidence>
<comment type="cofactor">
    <cofactor evidence="1">
        <name>[4Fe-4S] cluster</name>
        <dbReference type="ChEBI" id="CHEBI:49883"/>
    </cofactor>
</comment>
<comment type="caution">
    <text evidence="11">The sequence shown here is derived from an EMBL/GenBank/DDBJ whole genome shotgun (WGS) entry which is preliminary data.</text>
</comment>
<evidence type="ECO:0000313" key="11">
    <source>
        <dbReference type="EMBL" id="HGE99069.1"/>
    </source>
</evidence>
<evidence type="ECO:0000256" key="2">
    <source>
        <dbReference type="ARBA" id="ARBA00022603"/>
    </source>
</evidence>
<dbReference type="InterPro" id="IPR007197">
    <property type="entry name" value="rSAM"/>
</dbReference>
<dbReference type="CDD" id="cd01335">
    <property type="entry name" value="Radical_SAM"/>
    <property type="match status" value="1"/>
</dbReference>
<dbReference type="InterPro" id="IPR058240">
    <property type="entry name" value="rSAM_sf"/>
</dbReference>
<evidence type="ECO:0000259" key="10">
    <source>
        <dbReference type="PROSITE" id="PS51918"/>
    </source>
</evidence>
<gene>
    <name evidence="11" type="ORF">ENX07_03240</name>
</gene>
<dbReference type="CDD" id="cd02068">
    <property type="entry name" value="radical_SAM_B12_BD"/>
    <property type="match status" value="1"/>
</dbReference>
<dbReference type="SFLD" id="SFLDG01123">
    <property type="entry name" value="methyltransferase_(Class_B)"/>
    <property type="match status" value="1"/>
</dbReference>
<feature type="domain" description="Radical SAM core" evidence="10">
    <location>
        <begin position="156"/>
        <end position="372"/>
    </location>
</feature>
<name>A0A7C3UUN6_UNCW3</name>
<dbReference type="SUPFAM" id="SSF102114">
    <property type="entry name" value="Radical SAM enzymes"/>
    <property type="match status" value="1"/>
</dbReference>
<dbReference type="SFLD" id="SFLDG01082">
    <property type="entry name" value="B12-binding_domain_containing"/>
    <property type="match status" value="1"/>
</dbReference>
<feature type="domain" description="B12-binding" evidence="9">
    <location>
        <begin position="56"/>
        <end position="132"/>
    </location>
</feature>
<organism evidence="11">
    <name type="scientific">candidate division WOR-3 bacterium</name>
    <dbReference type="NCBI Taxonomy" id="2052148"/>
    <lineage>
        <taxon>Bacteria</taxon>
        <taxon>Bacteria division WOR-3</taxon>
    </lineage>
</organism>
<dbReference type="AlphaFoldDB" id="A0A7C3UUN6"/>
<dbReference type="PROSITE" id="PS51918">
    <property type="entry name" value="RADICAL_SAM"/>
    <property type="match status" value="1"/>
</dbReference>
<dbReference type="EMBL" id="DTMQ01000018">
    <property type="protein sequence ID" value="HGE99069.1"/>
    <property type="molecule type" value="Genomic_DNA"/>
</dbReference>
<dbReference type="Pfam" id="PF04055">
    <property type="entry name" value="Radical_SAM"/>
    <property type="match status" value="1"/>
</dbReference>
<dbReference type="InterPro" id="IPR025274">
    <property type="entry name" value="DUF4070"/>
</dbReference>
<protein>
    <submittedName>
        <fullName evidence="11">B12-binding domain-containing radical SAM protein</fullName>
    </submittedName>
</protein>
<dbReference type="PANTHER" id="PTHR43409:SF7">
    <property type="entry name" value="BLL1977 PROTEIN"/>
    <property type="match status" value="1"/>
</dbReference>
<evidence type="ECO:0000256" key="5">
    <source>
        <dbReference type="ARBA" id="ARBA00022723"/>
    </source>
</evidence>
<evidence type="ECO:0000256" key="3">
    <source>
        <dbReference type="ARBA" id="ARBA00022679"/>
    </source>
</evidence>
<evidence type="ECO:0000259" key="9">
    <source>
        <dbReference type="PROSITE" id="PS51332"/>
    </source>
</evidence>
<sequence>MRIELVVPSFEDEKKRRMKGKAFRVPQLSLGILAALTPPEIEVSYQDENMADLNFDTGADLVGITTMTVTAPRAYAIAQEYRKRGAKVVLGGIHPSLLPDEALQYADSVVIGEAEYVWQELLSDFQRKELKRIYQAKERVRMEDVPFPKREIFEKKGYLLTSLFQITRGCPFNCDFCSAHLLFGKTFRKRPLAQVIEEIEKVHRPLIAFVDDNITGDKTYAKKLFTELIPLRKKWLGEADITIADDPELLKLARRSGCQGLFIGFESITDEGLKELNKGFLKVKTLSDKIKRIHDSGIMIEGSFIFGLDTDDKSIFERTLAFAQDNKLALASFGILTPYPGTRLEKRLREEGRIITTNWRLYDCGHTVFRPKNMTVEELQEGLDWTWWNFYSYSSIFKRIFSLGRSFIVLGIPLLILNFSYRRMLYRTNDVKSWLKEDYPLLGLEGQDL</sequence>
<dbReference type="SMART" id="SM00729">
    <property type="entry name" value="Elp3"/>
    <property type="match status" value="1"/>
</dbReference>
<keyword evidence="4" id="KW-0949">S-adenosyl-L-methionine</keyword>
<keyword evidence="2" id="KW-0489">Methyltransferase</keyword>
<evidence type="ECO:0000256" key="6">
    <source>
        <dbReference type="ARBA" id="ARBA00023004"/>
    </source>
</evidence>
<keyword evidence="8" id="KW-1133">Transmembrane helix</keyword>
<keyword evidence="3" id="KW-0808">Transferase</keyword>
<evidence type="ECO:0000256" key="7">
    <source>
        <dbReference type="ARBA" id="ARBA00023014"/>
    </source>
</evidence>
<accession>A0A7C3UUN6</accession>
<dbReference type="GO" id="GO:0005829">
    <property type="term" value="C:cytosol"/>
    <property type="evidence" value="ECO:0007669"/>
    <property type="project" value="TreeGrafter"/>
</dbReference>
<evidence type="ECO:0000256" key="4">
    <source>
        <dbReference type="ARBA" id="ARBA00022691"/>
    </source>
</evidence>
<keyword evidence="6" id="KW-0408">Iron</keyword>
<keyword evidence="8" id="KW-0812">Transmembrane</keyword>
<feature type="transmembrane region" description="Helical" evidence="8">
    <location>
        <begin position="400"/>
        <end position="419"/>
    </location>
</feature>
<dbReference type="InterPro" id="IPR051198">
    <property type="entry name" value="BchE-like"/>
</dbReference>
<dbReference type="GO" id="GO:0046872">
    <property type="term" value="F:metal ion binding"/>
    <property type="evidence" value="ECO:0007669"/>
    <property type="project" value="UniProtKB-KW"/>
</dbReference>
<dbReference type="Pfam" id="PF13282">
    <property type="entry name" value="DUF4070"/>
    <property type="match status" value="1"/>
</dbReference>
<keyword evidence="7" id="KW-0411">Iron-sulfur</keyword>
<dbReference type="PANTHER" id="PTHR43409">
    <property type="entry name" value="ANAEROBIC MAGNESIUM-PROTOPORPHYRIN IX MONOMETHYL ESTER CYCLASE-RELATED"/>
    <property type="match status" value="1"/>
</dbReference>
<dbReference type="PROSITE" id="PS51332">
    <property type="entry name" value="B12_BINDING"/>
    <property type="match status" value="1"/>
</dbReference>
<dbReference type="SFLD" id="SFLDS00029">
    <property type="entry name" value="Radical_SAM"/>
    <property type="match status" value="1"/>
</dbReference>
<dbReference type="GO" id="GO:0051539">
    <property type="term" value="F:4 iron, 4 sulfur cluster binding"/>
    <property type="evidence" value="ECO:0007669"/>
    <property type="project" value="UniProtKB-KW"/>
</dbReference>
<dbReference type="Pfam" id="PF02310">
    <property type="entry name" value="B12-binding"/>
    <property type="match status" value="1"/>
</dbReference>